<dbReference type="InterPro" id="IPR002347">
    <property type="entry name" value="SDR_fam"/>
</dbReference>
<proteinExistence type="inferred from homology"/>
<accession>A0A6J4PGK3</accession>
<dbReference type="InterPro" id="IPR036291">
    <property type="entry name" value="NAD(P)-bd_dom_sf"/>
</dbReference>
<name>A0A6J4PGK3_9PSEU</name>
<dbReference type="SUPFAM" id="SSF51735">
    <property type="entry name" value="NAD(P)-binding Rossmann-fold domains"/>
    <property type="match status" value="1"/>
</dbReference>
<dbReference type="PRINTS" id="PR00080">
    <property type="entry name" value="SDRFAMILY"/>
</dbReference>
<comment type="similarity">
    <text evidence="1">Belongs to the short-chain dehydrogenases/reductases (SDR) family.</text>
</comment>
<dbReference type="PANTHER" id="PTHR24321:SF8">
    <property type="entry name" value="ESTRADIOL 17-BETA-DEHYDROGENASE 8-RELATED"/>
    <property type="match status" value="1"/>
</dbReference>
<dbReference type="AlphaFoldDB" id="A0A6J4PGK3"/>
<dbReference type="Pfam" id="PF13561">
    <property type="entry name" value="adh_short_C2"/>
    <property type="match status" value="1"/>
</dbReference>
<evidence type="ECO:0000256" key="1">
    <source>
        <dbReference type="ARBA" id="ARBA00006484"/>
    </source>
</evidence>
<reference evidence="3" key="1">
    <citation type="submission" date="2020-02" db="EMBL/GenBank/DDBJ databases">
        <authorList>
            <person name="Meier V. D."/>
        </authorList>
    </citation>
    <scope>NUCLEOTIDE SEQUENCE</scope>
    <source>
        <strain evidence="3">AVDCRST_MAG66</strain>
    </source>
</reference>
<evidence type="ECO:0000313" key="3">
    <source>
        <dbReference type="EMBL" id="CAA9412977.1"/>
    </source>
</evidence>
<protein>
    <submittedName>
        <fullName evidence="3">3-oxoacyl-[acyl-carrier protein] reductase</fullName>
        <ecNumber evidence="3">1.1.1.100</ecNumber>
    </submittedName>
</protein>
<dbReference type="EMBL" id="CADCUS010000315">
    <property type="protein sequence ID" value="CAA9412977.1"/>
    <property type="molecule type" value="Genomic_DNA"/>
</dbReference>
<gene>
    <name evidence="3" type="ORF">AVDCRST_MAG66-2160</name>
</gene>
<dbReference type="FunFam" id="3.40.50.720:FF:000084">
    <property type="entry name" value="Short-chain dehydrogenase reductase"/>
    <property type="match status" value="1"/>
</dbReference>
<sequence length="273" mass="28303">MSQAFPYHDTEESSMEFEGKVVLITGGGSGIGKAAATRFLDEGANVVINGRNAGKLKDTTVELDASGARMDSVAGNIADPAVGKELVRVAVERFGGVDVLVNNAGVFTPKGFLDHTPEDLEHYLDPIVRGTFFASQAAIPEMKRRGGGAIVNTGSLWGAKAVGATPTSAFSLAMAGRQQLTRNLAIELAGDGIRVNAVQPGAVATPIYESFMSADEIRDVLPTFGSMHPLGRIAQPIDVAEMIVFLASPRAAFITGAIVPVDGGVTAGLPVPA</sequence>
<keyword evidence="2 3" id="KW-0560">Oxidoreductase</keyword>
<organism evidence="3">
    <name type="scientific">uncultured Pseudonocardia sp</name>
    <dbReference type="NCBI Taxonomy" id="211455"/>
    <lineage>
        <taxon>Bacteria</taxon>
        <taxon>Bacillati</taxon>
        <taxon>Actinomycetota</taxon>
        <taxon>Actinomycetes</taxon>
        <taxon>Pseudonocardiales</taxon>
        <taxon>Pseudonocardiaceae</taxon>
        <taxon>Pseudonocardia</taxon>
        <taxon>environmental samples</taxon>
    </lineage>
</organism>
<dbReference type="PANTHER" id="PTHR24321">
    <property type="entry name" value="DEHYDROGENASES, SHORT CHAIN"/>
    <property type="match status" value="1"/>
</dbReference>
<dbReference type="Gene3D" id="3.40.50.720">
    <property type="entry name" value="NAD(P)-binding Rossmann-like Domain"/>
    <property type="match status" value="1"/>
</dbReference>
<dbReference type="PRINTS" id="PR00081">
    <property type="entry name" value="GDHRDH"/>
</dbReference>
<dbReference type="GO" id="GO:0004316">
    <property type="term" value="F:3-oxoacyl-[acyl-carrier-protein] reductase (NADPH) activity"/>
    <property type="evidence" value="ECO:0007669"/>
    <property type="project" value="UniProtKB-EC"/>
</dbReference>
<dbReference type="CDD" id="cd05233">
    <property type="entry name" value="SDR_c"/>
    <property type="match status" value="1"/>
</dbReference>
<dbReference type="EC" id="1.1.1.100" evidence="3"/>
<evidence type="ECO:0000256" key="2">
    <source>
        <dbReference type="ARBA" id="ARBA00023002"/>
    </source>
</evidence>